<proteinExistence type="predicted"/>
<dbReference type="Proteomes" id="UP000177798">
    <property type="component" value="Chromosome 2"/>
</dbReference>
<dbReference type="KEGG" id="ssl:SS1G_04711"/>
<organism evidence="1 2">
    <name type="scientific">Sclerotinia sclerotiorum (strain ATCC 18683 / 1980 / Ss-1)</name>
    <name type="common">White mold</name>
    <name type="synonym">Whetzelinia sclerotiorum</name>
    <dbReference type="NCBI Taxonomy" id="665079"/>
    <lineage>
        <taxon>Eukaryota</taxon>
        <taxon>Fungi</taxon>
        <taxon>Dikarya</taxon>
        <taxon>Ascomycota</taxon>
        <taxon>Pezizomycotina</taxon>
        <taxon>Leotiomycetes</taxon>
        <taxon>Helotiales</taxon>
        <taxon>Sclerotiniaceae</taxon>
        <taxon>Sclerotinia</taxon>
    </lineage>
</organism>
<accession>A0A1D9PVH7</accession>
<name>A0A1D9PVH7_SCLS1</name>
<dbReference type="VEuPathDB" id="FungiDB:sscle_02g014710"/>
<dbReference type="EMBL" id="CP017815">
    <property type="protein sequence ID" value="APA06701.1"/>
    <property type="molecule type" value="Genomic_DNA"/>
</dbReference>
<reference evidence="2" key="1">
    <citation type="journal article" date="2017" name="Genome Biol. Evol.">
        <title>The complete genome sequence of the phytopathogenic fungus Sclerotinia sclerotiorum reveals insights into the genome architecture of broad host range pathogens.</title>
        <authorList>
            <person name="Derbyshire M."/>
            <person name="Denton-Giles M."/>
            <person name="Hegedus D."/>
            <person name="Seifbarghy S."/>
            <person name="Rollins J."/>
            <person name="van Kan J."/>
            <person name="Seidl M.F."/>
            <person name="Faino L."/>
            <person name="Mbengue M."/>
            <person name="Navaud O."/>
            <person name="Raffaele S."/>
            <person name="Hammond-Kosack K."/>
            <person name="Heard S."/>
            <person name="Oliver R."/>
        </authorList>
    </citation>
    <scope>NUCLEOTIDE SEQUENCE [LARGE SCALE GENOMIC DNA]</scope>
    <source>
        <strain evidence="2">ATCC 18683 / 1980 / Ss-1</strain>
    </source>
</reference>
<dbReference type="RefSeq" id="XP_001594903.1">
    <property type="nucleotide sequence ID" value="XM_001594853.1"/>
</dbReference>
<gene>
    <name evidence="1" type="ORF">sscle_02g014710</name>
</gene>
<evidence type="ECO:0000313" key="2">
    <source>
        <dbReference type="Proteomes" id="UP000177798"/>
    </source>
</evidence>
<sequence length="79" mass="8923">MTYTIQGCYHQSATQCHPPLCPNYRLETYTDDYRLPCFECRTAQAARAAQEAQDAQAAQEAQDAYAAYVAWYTATYGQP</sequence>
<dbReference type="AlphaFoldDB" id="A0A1D9PVH7"/>
<evidence type="ECO:0000313" key="1">
    <source>
        <dbReference type="EMBL" id="APA06701.1"/>
    </source>
</evidence>
<protein>
    <submittedName>
        <fullName evidence="1">Uncharacterized protein</fullName>
    </submittedName>
</protein>